<accession>A0AAD8A3W1</accession>
<name>A0AAD8A3W1_DIPPU</name>
<protein>
    <submittedName>
        <fullName evidence="1">Uncharacterized protein</fullName>
    </submittedName>
</protein>
<reference evidence="1" key="1">
    <citation type="journal article" date="2023" name="IScience">
        <title>Live-bearing cockroach genome reveals convergent evolutionary mechanisms linked to viviparity in insects and beyond.</title>
        <authorList>
            <person name="Fouks B."/>
            <person name="Harrison M.C."/>
            <person name="Mikhailova A.A."/>
            <person name="Marchal E."/>
            <person name="English S."/>
            <person name="Carruthers M."/>
            <person name="Jennings E.C."/>
            <person name="Chiamaka E.L."/>
            <person name="Frigard R.A."/>
            <person name="Pippel M."/>
            <person name="Attardo G.M."/>
            <person name="Benoit J.B."/>
            <person name="Bornberg-Bauer E."/>
            <person name="Tobe S.S."/>
        </authorList>
    </citation>
    <scope>NUCLEOTIDE SEQUENCE</scope>
    <source>
        <strain evidence="1">Stay&amp;Tobe</strain>
    </source>
</reference>
<dbReference type="Gene3D" id="3.40.50.1820">
    <property type="entry name" value="alpha/beta hydrolase"/>
    <property type="match status" value="1"/>
</dbReference>
<dbReference type="EMBL" id="JASPKZ010003865">
    <property type="protein sequence ID" value="KAJ9591511.1"/>
    <property type="molecule type" value="Genomic_DNA"/>
</dbReference>
<keyword evidence="2" id="KW-1185">Reference proteome</keyword>
<gene>
    <name evidence="1" type="ORF">L9F63_001948</name>
</gene>
<dbReference type="InterPro" id="IPR029058">
    <property type="entry name" value="AB_hydrolase_fold"/>
</dbReference>
<sequence length="52" mass="6073">DVSWLADQFPNLIGNFLVPSESFSHLSFLWSTDVDKVLYDPIITLLDRYKQQ</sequence>
<comment type="caution">
    <text evidence="1">The sequence shown here is derived from an EMBL/GenBank/DDBJ whole genome shotgun (WGS) entry which is preliminary data.</text>
</comment>
<evidence type="ECO:0000313" key="1">
    <source>
        <dbReference type="EMBL" id="KAJ9591511.1"/>
    </source>
</evidence>
<dbReference type="Proteomes" id="UP001233999">
    <property type="component" value="Unassembled WGS sequence"/>
</dbReference>
<reference evidence="1" key="2">
    <citation type="submission" date="2023-05" db="EMBL/GenBank/DDBJ databases">
        <authorList>
            <person name="Fouks B."/>
        </authorList>
    </citation>
    <scope>NUCLEOTIDE SEQUENCE</scope>
    <source>
        <strain evidence="1">Stay&amp;Tobe</strain>
        <tissue evidence="1">Testes</tissue>
    </source>
</reference>
<dbReference type="AlphaFoldDB" id="A0AAD8A3W1"/>
<proteinExistence type="predicted"/>
<evidence type="ECO:0000313" key="2">
    <source>
        <dbReference type="Proteomes" id="UP001233999"/>
    </source>
</evidence>
<feature type="non-terminal residue" evidence="1">
    <location>
        <position position="1"/>
    </location>
</feature>
<organism evidence="1 2">
    <name type="scientific">Diploptera punctata</name>
    <name type="common">Pacific beetle cockroach</name>
    <dbReference type="NCBI Taxonomy" id="6984"/>
    <lineage>
        <taxon>Eukaryota</taxon>
        <taxon>Metazoa</taxon>
        <taxon>Ecdysozoa</taxon>
        <taxon>Arthropoda</taxon>
        <taxon>Hexapoda</taxon>
        <taxon>Insecta</taxon>
        <taxon>Pterygota</taxon>
        <taxon>Neoptera</taxon>
        <taxon>Polyneoptera</taxon>
        <taxon>Dictyoptera</taxon>
        <taxon>Blattodea</taxon>
        <taxon>Blaberoidea</taxon>
        <taxon>Blaberidae</taxon>
        <taxon>Diplopterinae</taxon>
        <taxon>Diploptera</taxon>
    </lineage>
</organism>